<keyword evidence="6" id="KW-1185">Reference proteome</keyword>
<dbReference type="Pfam" id="PF14310">
    <property type="entry name" value="Fn3-like"/>
    <property type="match status" value="1"/>
</dbReference>
<feature type="domain" description="Fibronectin type III-like" evidence="4">
    <location>
        <begin position="626"/>
        <end position="693"/>
    </location>
</feature>
<dbReference type="InterPro" id="IPR026891">
    <property type="entry name" value="Fn3-like"/>
</dbReference>
<dbReference type="Gene3D" id="3.40.50.1700">
    <property type="entry name" value="Glycoside hydrolase family 3 C-terminal domain"/>
    <property type="match status" value="1"/>
</dbReference>
<keyword evidence="3 5" id="KW-0378">Hydrolase</keyword>
<dbReference type="SUPFAM" id="SSF51445">
    <property type="entry name" value="(Trans)glycosidases"/>
    <property type="match status" value="1"/>
</dbReference>
<dbReference type="InterPro" id="IPR036962">
    <property type="entry name" value="Glyco_hydro_3_N_sf"/>
</dbReference>
<dbReference type="Proteomes" id="UP000654993">
    <property type="component" value="Unassembled WGS sequence"/>
</dbReference>
<organism evidence="5 6">
    <name type="scientific">Insulibacter thermoxylanivorax</name>
    <dbReference type="NCBI Taxonomy" id="2749268"/>
    <lineage>
        <taxon>Bacteria</taxon>
        <taxon>Bacillati</taxon>
        <taxon>Bacillota</taxon>
        <taxon>Bacilli</taxon>
        <taxon>Bacillales</taxon>
        <taxon>Paenibacillaceae</taxon>
        <taxon>Insulibacter</taxon>
    </lineage>
</organism>
<dbReference type="SUPFAM" id="SSF52279">
    <property type="entry name" value="Beta-D-glucan exohydrolase, C-terminal domain"/>
    <property type="match status" value="1"/>
</dbReference>
<dbReference type="Pfam" id="PF00933">
    <property type="entry name" value="Glyco_hydro_3"/>
    <property type="match status" value="1"/>
</dbReference>
<dbReference type="SMART" id="SM01217">
    <property type="entry name" value="Fn3_like"/>
    <property type="match status" value="1"/>
</dbReference>
<dbReference type="InterPro" id="IPR001764">
    <property type="entry name" value="Glyco_hydro_3_N"/>
</dbReference>
<dbReference type="AlphaFoldDB" id="A0A916QIL2"/>
<proteinExistence type="inferred from homology"/>
<sequence length="724" mass="80739">MAELQRNPEKIAEYKKRAAELVSQMTLDEKIRQMLHAAPAIERLGVKAYNWWNEALHGVARAGTATVFPQAIGLAATFDEELMEKIADAIATEGRAKYNMQQEFGDTDIYKGLTFWSPNVNIFRDPRWGRGHETYGEDPYLTSRLGVRFIQGLQGKDENYLKAAACAKHFAVHSGPEGLRHSFNAVVSKQDMYETYLPAFEACVKEAKVEAVMGAYNRTNGEPCCGSETLLVKILRGDWGFDGHVVSDCWAIKDFHEYHKVTKNEVESVALAVNMGCDLNCGSLFVFLKDAIEQGLVTEEQIDQAVTRLMTTRMKLGMFDDPEKVPFSKISYKEVDSPEMREFNLQVSRQTLTLLKNENNILPLDKSKIKTIGVIGPNANNRKALVGNYEGTASRYITPLEGIQDYVGDDVRVLYSEGCDLFKDRVSVLSTTGNDRISEVKGVCKESDVIIVCLGLDADLEGEEGDTGNQFASGDKPDLRFPGLQEEVLKVCYESGKPVILLVLAGSAMDLSWADEHIPAIVQCWYPGAQGGRAIAELLFGEYSPEGKLPVTFYRSTEELPEFTDYSMKGRTYRYMEQDALYPFGYGLSYTNFELSDVKVDTDKVTDAGVTVTAKIRNTGQMRGGETVQVYVKVERDGTPNPQLKGLKKVHLDPQEEQEVTIHLPLDAFGLYDEEAIKRVYAGEFSVYVGTTQPDRRSRALTGKEPVKLTLTADEEVVLSKPPF</sequence>
<evidence type="ECO:0000259" key="4">
    <source>
        <dbReference type="SMART" id="SM01217"/>
    </source>
</evidence>
<dbReference type="GO" id="GO:0045493">
    <property type="term" value="P:xylan catabolic process"/>
    <property type="evidence" value="ECO:0007669"/>
    <property type="project" value="InterPro"/>
</dbReference>
<dbReference type="PRINTS" id="PR00133">
    <property type="entry name" value="GLHYDRLASE3"/>
</dbReference>
<dbReference type="InterPro" id="IPR013783">
    <property type="entry name" value="Ig-like_fold"/>
</dbReference>
<keyword evidence="2" id="KW-0732">Signal</keyword>
<gene>
    <name evidence="5" type="ORF">PRECH8_24130</name>
</gene>
<evidence type="ECO:0000256" key="1">
    <source>
        <dbReference type="ARBA" id="ARBA00005336"/>
    </source>
</evidence>
<accession>A0A916QIL2</accession>
<dbReference type="InterPro" id="IPR002772">
    <property type="entry name" value="Glyco_hydro_3_C"/>
</dbReference>
<evidence type="ECO:0000313" key="5">
    <source>
        <dbReference type="EMBL" id="GFR39117.1"/>
    </source>
</evidence>
<evidence type="ECO:0000256" key="2">
    <source>
        <dbReference type="ARBA" id="ARBA00022729"/>
    </source>
</evidence>
<dbReference type="InterPro" id="IPR044993">
    <property type="entry name" value="BXL"/>
</dbReference>
<name>A0A916QIL2_9BACL</name>
<reference evidence="5" key="1">
    <citation type="submission" date="2020-08" db="EMBL/GenBank/DDBJ databases">
        <authorList>
            <person name="Uke A."/>
            <person name="Chhe C."/>
            <person name="Baramee S."/>
            <person name="Kosugi A."/>
        </authorList>
    </citation>
    <scope>NUCLEOTIDE SEQUENCE</scope>
    <source>
        <strain evidence="5">DA-C8</strain>
    </source>
</reference>
<dbReference type="PANTHER" id="PTHR42721:SF3">
    <property type="entry name" value="BETA-D-XYLOSIDASE 5-RELATED"/>
    <property type="match status" value="1"/>
</dbReference>
<dbReference type="InterPro" id="IPR036881">
    <property type="entry name" value="Glyco_hydro_3_C_sf"/>
</dbReference>
<dbReference type="InterPro" id="IPR017853">
    <property type="entry name" value="GH"/>
</dbReference>
<evidence type="ECO:0000256" key="3">
    <source>
        <dbReference type="ARBA" id="ARBA00022801"/>
    </source>
</evidence>
<comment type="caution">
    <text evidence="5">The sequence shown here is derived from an EMBL/GenBank/DDBJ whole genome shotgun (WGS) entry which is preliminary data.</text>
</comment>
<dbReference type="PANTHER" id="PTHR42721">
    <property type="entry name" value="SUGAR HYDROLASE-RELATED"/>
    <property type="match status" value="1"/>
</dbReference>
<dbReference type="Gene3D" id="3.20.20.300">
    <property type="entry name" value="Glycoside hydrolase, family 3, N-terminal domain"/>
    <property type="match status" value="1"/>
</dbReference>
<dbReference type="GO" id="GO:0009044">
    <property type="term" value="F:xylan 1,4-beta-xylosidase activity"/>
    <property type="evidence" value="ECO:0007669"/>
    <property type="project" value="InterPro"/>
</dbReference>
<reference evidence="5" key="2">
    <citation type="journal article" date="2021" name="Data Brief">
        <title>Draft genome sequence data of the facultative, thermophilic, xylanolytic bacterium Paenibacillus sp. strain DA-C8.</title>
        <authorList>
            <person name="Chhe C."/>
            <person name="Uke A."/>
            <person name="Baramee S."/>
            <person name="Ungkulpasvich U."/>
            <person name="Tachaapaikoon C."/>
            <person name="Pason P."/>
            <person name="Waeonukul R."/>
            <person name="Ratanakhanokchai K."/>
            <person name="Kosugi A."/>
        </authorList>
    </citation>
    <scope>NUCLEOTIDE SEQUENCE</scope>
    <source>
        <strain evidence="5">DA-C8</strain>
    </source>
</reference>
<dbReference type="GO" id="GO:0046556">
    <property type="term" value="F:alpha-L-arabinofuranosidase activity"/>
    <property type="evidence" value="ECO:0007669"/>
    <property type="project" value="TreeGrafter"/>
</dbReference>
<dbReference type="EMBL" id="BMAQ01000035">
    <property type="protein sequence ID" value="GFR39117.1"/>
    <property type="molecule type" value="Genomic_DNA"/>
</dbReference>
<comment type="similarity">
    <text evidence="1">Belongs to the glycosyl hydrolase 3 family.</text>
</comment>
<evidence type="ECO:0000313" key="6">
    <source>
        <dbReference type="Proteomes" id="UP000654993"/>
    </source>
</evidence>
<dbReference type="RefSeq" id="WP_200967331.1">
    <property type="nucleotide sequence ID" value="NZ_BMAQ01000035.1"/>
</dbReference>
<protein>
    <submittedName>
        <fullName evidence="5">Glycosyl hydrolase</fullName>
    </submittedName>
</protein>
<dbReference type="Gene3D" id="2.60.40.10">
    <property type="entry name" value="Immunoglobulins"/>
    <property type="match status" value="1"/>
</dbReference>
<dbReference type="Pfam" id="PF01915">
    <property type="entry name" value="Glyco_hydro_3_C"/>
    <property type="match status" value="1"/>
</dbReference>
<dbReference type="GO" id="GO:0031222">
    <property type="term" value="P:arabinan catabolic process"/>
    <property type="evidence" value="ECO:0007669"/>
    <property type="project" value="TreeGrafter"/>
</dbReference>